<accession>A0A316ZFR5</accession>
<reference evidence="5 6" key="1">
    <citation type="journal article" date="2018" name="Mol. Biol. Evol.">
        <title>Broad Genomic Sampling Reveals a Smut Pathogenic Ancestry of the Fungal Clade Ustilaginomycotina.</title>
        <authorList>
            <person name="Kijpornyongpan T."/>
            <person name="Mondo S.J."/>
            <person name="Barry K."/>
            <person name="Sandor L."/>
            <person name="Lee J."/>
            <person name="Lipzen A."/>
            <person name="Pangilinan J."/>
            <person name="LaButti K."/>
            <person name="Hainaut M."/>
            <person name="Henrissat B."/>
            <person name="Grigoriev I.V."/>
            <person name="Spatafora J.W."/>
            <person name="Aime M.C."/>
        </authorList>
    </citation>
    <scope>NUCLEOTIDE SEQUENCE [LARGE SCALE GENOMIC DNA]</scope>
    <source>
        <strain evidence="5 6">MCA 4186</strain>
    </source>
</reference>
<evidence type="ECO:0000256" key="2">
    <source>
        <dbReference type="ARBA" id="ARBA00022857"/>
    </source>
</evidence>
<protein>
    <submittedName>
        <fullName evidence="5">NAD(P)-binding protein</fullName>
    </submittedName>
</protein>
<dbReference type="InterPro" id="IPR051911">
    <property type="entry name" value="SDR_oxidoreductase"/>
</dbReference>
<proteinExistence type="inferred from homology"/>
<keyword evidence="3" id="KW-0560">Oxidoreductase</keyword>
<comment type="similarity">
    <text evidence="1 4">Belongs to the short-chain dehydrogenases/reductases (SDR) family.</text>
</comment>
<evidence type="ECO:0000256" key="3">
    <source>
        <dbReference type="ARBA" id="ARBA00023002"/>
    </source>
</evidence>
<dbReference type="SUPFAM" id="SSF51735">
    <property type="entry name" value="NAD(P)-binding Rossmann-fold domains"/>
    <property type="match status" value="1"/>
</dbReference>
<evidence type="ECO:0000313" key="6">
    <source>
        <dbReference type="Proteomes" id="UP000245946"/>
    </source>
</evidence>
<dbReference type="RefSeq" id="XP_025600147.1">
    <property type="nucleotide sequence ID" value="XM_025741852.1"/>
</dbReference>
<dbReference type="InterPro" id="IPR020904">
    <property type="entry name" value="Sc_DH/Rdtase_CS"/>
</dbReference>
<dbReference type="PROSITE" id="PS00061">
    <property type="entry name" value="ADH_SHORT"/>
    <property type="match status" value="1"/>
</dbReference>
<dbReference type="CDD" id="cd05374">
    <property type="entry name" value="17beta-HSD-like_SDR_c"/>
    <property type="match status" value="1"/>
</dbReference>
<dbReference type="AlphaFoldDB" id="A0A316ZFR5"/>
<dbReference type="PRINTS" id="PR00080">
    <property type="entry name" value="SDRFAMILY"/>
</dbReference>
<dbReference type="InterPro" id="IPR002347">
    <property type="entry name" value="SDR_fam"/>
</dbReference>
<dbReference type="InterPro" id="IPR036291">
    <property type="entry name" value="NAD(P)-bd_dom_sf"/>
</dbReference>
<dbReference type="OrthoDB" id="1274115at2759"/>
<organism evidence="5 6">
    <name type="scientific">Tilletiopsis washingtonensis</name>
    <dbReference type="NCBI Taxonomy" id="58919"/>
    <lineage>
        <taxon>Eukaryota</taxon>
        <taxon>Fungi</taxon>
        <taxon>Dikarya</taxon>
        <taxon>Basidiomycota</taxon>
        <taxon>Ustilaginomycotina</taxon>
        <taxon>Exobasidiomycetes</taxon>
        <taxon>Entylomatales</taxon>
        <taxon>Entylomatales incertae sedis</taxon>
        <taxon>Tilletiopsis</taxon>
    </lineage>
</organism>
<keyword evidence="2" id="KW-0521">NADP</keyword>
<dbReference type="GO" id="GO:0016491">
    <property type="term" value="F:oxidoreductase activity"/>
    <property type="evidence" value="ECO:0007669"/>
    <property type="project" value="UniProtKB-KW"/>
</dbReference>
<keyword evidence="6" id="KW-1185">Reference proteome</keyword>
<name>A0A316ZFR5_9BASI</name>
<dbReference type="EMBL" id="KZ819287">
    <property type="protein sequence ID" value="PWN99868.1"/>
    <property type="molecule type" value="Genomic_DNA"/>
</dbReference>
<dbReference type="Gene3D" id="3.40.50.720">
    <property type="entry name" value="NAD(P)-binding Rossmann-like Domain"/>
    <property type="match status" value="1"/>
</dbReference>
<evidence type="ECO:0000256" key="1">
    <source>
        <dbReference type="ARBA" id="ARBA00006484"/>
    </source>
</evidence>
<dbReference type="Proteomes" id="UP000245946">
    <property type="component" value="Unassembled WGS sequence"/>
</dbReference>
<dbReference type="PANTHER" id="PTHR43976">
    <property type="entry name" value="SHORT CHAIN DEHYDROGENASE"/>
    <property type="match status" value="1"/>
</dbReference>
<dbReference type="STRING" id="58919.A0A316ZFR5"/>
<dbReference type="PRINTS" id="PR00081">
    <property type="entry name" value="GDHRDH"/>
</dbReference>
<dbReference type="GeneID" id="37269396"/>
<sequence>MSKVFFITGCSSGFGNEYVQIALEAGHKVAAAGRSGSKLSFSSATKDNFLGVDLDVTSASSVHAAFEQAHKHFGRIDVLCNNAGYGLAGEFESLTEAQYRKQFDVNVFGLFECTRAALAIMREQGGGVIQQITSIGGQIGVPLYSTYCASKWAVEGFTETLSKEVKPEWGIKFTCIEPGGFRTEWAGGNMIFNKPENKCKAYDHLDAEANAKKRHGTQVGDPRRGAQAMFDLALQAEPPLRIVLGSDAFAAIEGKLKTYGENVEKGKKISLSTDVDEDKKVKA</sequence>
<evidence type="ECO:0000256" key="4">
    <source>
        <dbReference type="RuleBase" id="RU000363"/>
    </source>
</evidence>
<dbReference type="Pfam" id="PF00106">
    <property type="entry name" value="adh_short"/>
    <property type="match status" value="1"/>
</dbReference>
<gene>
    <name evidence="5" type="ORF">FA09DRAFT_328644</name>
</gene>
<evidence type="ECO:0000313" key="5">
    <source>
        <dbReference type="EMBL" id="PWN99868.1"/>
    </source>
</evidence>
<dbReference type="PANTHER" id="PTHR43976:SF16">
    <property type="entry name" value="SHORT-CHAIN DEHYDROGENASE_REDUCTASE FAMILY PROTEIN"/>
    <property type="match status" value="1"/>
</dbReference>